<feature type="domain" description="Dinitrogenase iron-molybdenum cofactor biosynthesis" evidence="1">
    <location>
        <begin position="15"/>
        <end position="98"/>
    </location>
</feature>
<evidence type="ECO:0000313" key="2">
    <source>
        <dbReference type="EMBL" id="MBK3332353.1"/>
    </source>
</evidence>
<gene>
    <name evidence="2" type="ORF">GWK41_04635</name>
</gene>
<protein>
    <recommendedName>
        <fullName evidence="1">Dinitrogenase iron-molybdenum cofactor biosynthesis domain-containing protein</fullName>
    </recommendedName>
</protein>
<dbReference type="SUPFAM" id="SSF53146">
    <property type="entry name" value="Nitrogenase accessory factor-like"/>
    <property type="match status" value="1"/>
</dbReference>
<reference evidence="2 3" key="1">
    <citation type="journal article" date="2021" name="Syst. Appl. Microbiol.">
        <title>Persephonella atlantica sp. nov.: How to adapt to physico-chemical gradients in high temperature hydrothermal habitats.</title>
        <authorList>
            <person name="Francois D.X."/>
            <person name="Godfroy A."/>
            <person name="Mathien C."/>
            <person name="Aube J."/>
            <person name="Cathalot C."/>
            <person name="Lesongeur F."/>
            <person name="L'Haridon S."/>
            <person name="Philippon X."/>
            <person name="Roussel E.G."/>
        </authorList>
    </citation>
    <scope>NUCLEOTIDE SEQUENCE [LARGE SCALE GENOMIC DNA]</scope>
    <source>
        <strain evidence="2 3">MO1340</strain>
    </source>
</reference>
<dbReference type="EMBL" id="JAACYA010000001">
    <property type="protein sequence ID" value="MBK3332353.1"/>
    <property type="molecule type" value="Genomic_DNA"/>
</dbReference>
<sequence length="115" mass="13171">MKIALPVKKANDSYMLSSKFGKAPFFLIFDTETGEIKVIRNEYQNGRDIANILSSKGVKTVITHHIGKGAFNHLKNLCIEVYHSENKNIPYTKVIQQFKEGNLQKIKDENFKQEV</sequence>
<dbReference type="Gene3D" id="3.30.420.130">
    <property type="entry name" value="Dinitrogenase iron-molybdenum cofactor biosynthesis domain"/>
    <property type="match status" value="1"/>
</dbReference>
<dbReference type="PANTHER" id="PTHR42983">
    <property type="entry name" value="DINITROGENASE IRON-MOLYBDENUM COFACTOR PROTEIN-RELATED"/>
    <property type="match status" value="1"/>
</dbReference>
<dbReference type="InterPro" id="IPR036105">
    <property type="entry name" value="DiNase_FeMo-co_biosyn_sf"/>
</dbReference>
<accession>A0ABS1GHI5</accession>
<evidence type="ECO:0000259" key="1">
    <source>
        <dbReference type="Pfam" id="PF02579"/>
    </source>
</evidence>
<dbReference type="RefSeq" id="WP_200673731.1">
    <property type="nucleotide sequence ID" value="NZ_JAACYA010000001.1"/>
</dbReference>
<evidence type="ECO:0000313" key="3">
    <source>
        <dbReference type="Proteomes" id="UP000772812"/>
    </source>
</evidence>
<dbReference type="PANTHER" id="PTHR42983:SF1">
    <property type="entry name" value="IRON-MOLYBDENUM PROTEIN"/>
    <property type="match status" value="1"/>
</dbReference>
<dbReference type="Pfam" id="PF02579">
    <property type="entry name" value="Nitro_FeMo-Co"/>
    <property type="match status" value="1"/>
</dbReference>
<keyword evidence="3" id="KW-1185">Reference proteome</keyword>
<organism evidence="2 3">
    <name type="scientific">Persephonella atlantica</name>
    <dbReference type="NCBI Taxonomy" id="2699429"/>
    <lineage>
        <taxon>Bacteria</taxon>
        <taxon>Pseudomonadati</taxon>
        <taxon>Aquificota</taxon>
        <taxon>Aquificia</taxon>
        <taxon>Aquificales</taxon>
        <taxon>Hydrogenothermaceae</taxon>
        <taxon>Persephonella</taxon>
    </lineage>
</organism>
<comment type="caution">
    <text evidence="2">The sequence shown here is derived from an EMBL/GenBank/DDBJ whole genome shotgun (WGS) entry which is preliminary data.</text>
</comment>
<dbReference type="Proteomes" id="UP000772812">
    <property type="component" value="Unassembled WGS sequence"/>
</dbReference>
<proteinExistence type="predicted"/>
<name>A0ABS1GHI5_9AQUI</name>
<dbReference type="InterPro" id="IPR003731">
    <property type="entry name" value="Di-Nase_FeMo-co_biosynth"/>
</dbReference>